<proteinExistence type="predicted"/>
<dbReference type="Proteomes" id="UP001217485">
    <property type="component" value="Unassembled WGS sequence"/>
</dbReference>
<evidence type="ECO:0000313" key="3">
    <source>
        <dbReference type="Proteomes" id="UP001217485"/>
    </source>
</evidence>
<protein>
    <submittedName>
        <fullName evidence="2">Cupin domain-containing protein</fullName>
    </submittedName>
</protein>
<comment type="caution">
    <text evidence="2">The sequence shown here is derived from an EMBL/GenBank/DDBJ whole genome shotgun (WGS) entry which is preliminary data.</text>
</comment>
<dbReference type="RefSeq" id="WP_272102189.1">
    <property type="nucleotide sequence ID" value="NZ_JAQNDK010000005.1"/>
</dbReference>
<evidence type="ECO:0000259" key="1">
    <source>
        <dbReference type="Pfam" id="PF07883"/>
    </source>
</evidence>
<dbReference type="EMBL" id="JAQNDK010000005">
    <property type="protein sequence ID" value="MDC0684060.1"/>
    <property type="molecule type" value="Genomic_DNA"/>
</dbReference>
<dbReference type="InterPro" id="IPR013096">
    <property type="entry name" value="Cupin_2"/>
</dbReference>
<reference evidence="2 3" key="1">
    <citation type="submission" date="2023-01" db="EMBL/GenBank/DDBJ databases">
        <title>Minimal conservation of predation-associated metabolite biosynthetic gene clusters underscores biosynthetic potential of Myxococcota including descriptions for ten novel species: Archangium lansinium sp. nov., Myxococcus landrumus sp. nov., Nannocystis bai.</title>
        <authorList>
            <person name="Ahearne A."/>
            <person name="Stevens C."/>
            <person name="Dowd S."/>
        </authorList>
    </citation>
    <scope>NUCLEOTIDE SEQUENCE [LARGE SCALE GENOMIC DNA]</scope>
    <source>
        <strain evidence="2 3">WIWO2</strain>
    </source>
</reference>
<accession>A0ABT5CCA0</accession>
<evidence type="ECO:0000313" key="2">
    <source>
        <dbReference type="EMBL" id="MDC0684060.1"/>
    </source>
</evidence>
<sequence>MQELPGWETRMYLIEYAPGVAAPPHHHPAAGVGYVVNGSFESTFEGGKTTEVREGQSFRDLPNVPHVMFKNTSATKPLKFVISYVVRKGAPVLVVP</sequence>
<dbReference type="Gene3D" id="2.60.120.10">
    <property type="entry name" value="Jelly Rolls"/>
    <property type="match status" value="1"/>
</dbReference>
<dbReference type="PANTHER" id="PTHR38599:SF1">
    <property type="entry name" value="CUPIN DOMAIN PROTEIN (AFU_ORTHOLOGUE AFUA_3G13620)"/>
    <property type="match status" value="1"/>
</dbReference>
<keyword evidence="3" id="KW-1185">Reference proteome</keyword>
<dbReference type="SUPFAM" id="SSF51182">
    <property type="entry name" value="RmlC-like cupins"/>
    <property type="match status" value="1"/>
</dbReference>
<name>A0ABT5CCA0_9BACT</name>
<organism evidence="2 3">
    <name type="scientific">Sorangium atrum</name>
    <dbReference type="NCBI Taxonomy" id="2995308"/>
    <lineage>
        <taxon>Bacteria</taxon>
        <taxon>Pseudomonadati</taxon>
        <taxon>Myxococcota</taxon>
        <taxon>Polyangia</taxon>
        <taxon>Polyangiales</taxon>
        <taxon>Polyangiaceae</taxon>
        <taxon>Sorangium</taxon>
    </lineage>
</organism>
<dbReference type="PANTHER" id="PTHR38599">
    <property type="entry name" value="CUPIN DOMAIN PROTEIN (AFU_ORTHOLOGUE AFUA_3G13620)"/>
    <property type="match status" value="1"/>
</dbReference>
<dbReference type="Pfam" id="PF07883">
    <property type="entry name" value="Cupin_2"/>
    <property type="match status" value="1"/>
</dbReference>
<feature type="domain" description="Cupin type-2" evidence="1">
    <location>
        <begin position="13"/>
        <end position="82"/>
    </location>
</feature>
<dbReference type="InterPro" id="IPR011051">
    <property type="entry name" value="RmlC_Cupin_sf"/>
</dbReference>
<gene>
    <name evidence="2" type="ORF">POL72_40425</name>
</gene>
<dbReference type="InterPro" id="IPR014710">
    <property type="entry name" value="RmlC-like_jellyroll"/>
</dbReference>